<organism evidence="2 3">
    <name type="scientific">Rhizocola hellebori</name>
    <dbReference type="NCBI Taxonomy" id="1392758"/>
    <lineage>
        <taxon>Bacteria</taxon>
        <taxon>Bacillati</taxon>
        <taxon>Actinomycetota</taxon>
        <taxon>Actinomycetes</taxon>
        <taxon>Micromonosporales</taxon>
        <taxon>Micromonosporaceae</taxon>
        <taxon>Rhizocola</taxon>
    </lineage>
</organism>
<evidence type="ECO:0000313" key="2">
    <source>
        <dbReference type="EMBL" id="GIH02878.1"/>
    </source>
</evidence>
<dbReference type="GO" id="GO:0003678">
    <property type="term" value="F:DNA helicase activity"/>
    <property type="evidence" value="ECO:0007669"/>
    <property type="project" value="InterPro"/>
</dbReference>
<protein>
    <recommendedName>
        <fullName evidence="1">SF4 helicase domain-containing protein</fullName>
    </recommendedName>
</protein>
<proteinExistence type="predicted"/>
<dbReference type="Gene3D" id="3.40.50.300">
    <property type="entry name" value="P-loop containing nucleotide triphosphate hydrolases"/>
    <property type="match status" value="1"/>
</dbReference>
<keyword evidence="3" id="KW-1185">Reference proteome</keyword>
<dbReference type="PANTHER" id="PTHR30153:SF2">
    <property type="entry name" value="REPLICATIVE DNA HELICASE"/>
    <property type="match status" value="1"/>
</dbReference>
<dbReference type="AlphaFoldDB" id="A0A8J3VEA6"/>
<dbReference type="PANTHER" id="PTHR30153">
    <property type="entry name" value="REPLICATIVE DNA HELICASE DNAB"/>
    <property type="match status" value="1"/>
</dbReference>
<dbReference type="EMBL" id="BONY01000004">
    <property type="protein sequence ID" value="GIH02878.1"/>
    <property type="molecule type" value="Genomic_DNA"/>
</dbReference>
<evidence type="ECO:0000259" key="1">
    <source>
        <dbReference type="PROSITE" id="PS51199"/>
    </source>
</evidence>
<dbReference type="GO" id="GO:0005524">
    <property type="term" value="F:ATP binding"/>
    <property type="evidence" value="ECO:0007669"/>
    <property type="project" value="InterPro"/>
</dbReference>
<dbReference type="PROSITE" id="PS51199">
    <property type="entry name" value="SF4_HELICASE"/>
    <property type="match status" value="1"/>
</dbReference>
<dbReference type="InterPro" id="IPR027417">
    <property type="entry name" value="P-loop_NTPase"/>
</dbReference>
<reference evidence="2" key="1">
    <citation type="submission" date="2021-01" db="EMBL/GenBank/DDBJ databases">
        <title>Whole genome shotgun sequence of Rhizocola hellebori NBRC 109834.</title>
        <authorList>
            <person name="Komaki H."/>
            <person name="Tamura T."/>
        </authorList>
    </citation>
    <scope>NUCLEOTIDE SEQUENCE</scope>
    <source>
        <strain evidence="2">NBRC 109834</strain>
    </source>
</reference>
<dbReference type="InterPro" id="IPR007694">
    <property type="entry name" value="DNA_helicase_DnaB-like_C"/>
</dbReference>
<sequence>MISPRSSSTGRPRLETGIQTGFTDLDRLLSPGLAPGQLVLVTGCPAVGKTTLMINLVRHAAIRQGVVSTILTLELNEHDIMQRIISAEARIAAHVLASGQLLDDDWAKLTHRTGEIRSAPLTVCQVRGASLADLTSTITNAVEQDHTRLVAIDSIRQIRFDDIDQDSLPATCRALKRLAVQLGVTILAVVPSPDRIPLHEGESPDLANLGELAGHVTHISEDADIVILIHRDDQYDLESPRAGEADLIVAKHRNGPCDIIVTAAQLHLCRFVDMAIG</sequence>
<dbReference type="Proteomes" id="UP000612899">
    <property type="component" value="Unassembled WGS sequence"/>
</dbReference>
<name>A0A8J3VEA6_9ACTN</name>
<dbReference type="Pfam" id="PF03796">
    <property type="entry name" value="DnaB_C"/>
    <property type="match status" value="1"/>
</dbReference>
<dbReference type="GO" id="GO:0006260">
    <property type="term" value="P:DNA replication"/>
    <property type="evidence" value="ECO:0007669"/>
    <property type="project" value="InterPro"/>
</dbReference>
<accession>A0A8J3VEA6</accession>
<dbReference type="GO" id="GO:0005829">
    <property type="term" value="C:cytosol"/>
    <property type="evidence" value="ECO:0007669"/>
    <property type="project" value="TreeGrafter"/>
</dbReference>
<gene>
    <name evidence="2" type="ORF">Rhe02_09450</name>
</gene>
<dbReference type="SUPFAM" id="SSF52540">
    <property type="entry name" value="P-loop containing nucleoside triphosphate hydrolases"/>
    <property type="match status" value="1"/>
</dbReference>
<evidence type="ECO:0000313" key="3">
    <source>
        <dbReference type="Proteomes" id="UP000612899"/>
    </source>
</evidence>
<feature type="domain" description="SF4 helicase" evidence="1">
    <location>
        <begin position="11"/>
        <end position="277"/>
    </location>
</feature>
<comment type="caution">
    <text evidence="2">The sequence shown here is derived from an EMBL/GenBank/DDBJ whole genome shotgun (WGS) entry which is preliminary data.</text>
</comment>